<dbReference type="InterPro" id="IPR009100">
    <property type="entry name" value="AcylCoA_DH/oxidase_NM_dom_sf"/>
</dbReference>
<proteinExistence type="inferred from homology"/>
<dbReference type="InterPro" id="IPR037069">
    <property type="entry name" value="AcylCoA_DH/ox_N_sf"/>
</dbReference>
<evidence type="ECO:0000256" key="2">
    <source>
        <dbReference type="ARBA" id="ARBA00009347"/>
    </source>
</evidence>
<protein>
    <submittedName>
        <fullName evidence="6">Putative acyl-CoA dehydrogenase fadE25</fullName>
        <ecNumber evidence="6">1.3.99.-</ecNumber>
    </submittedName>
</protein>
<dbReference type="Proteomes" id="UP000385207">
    <property type="component" value="Unassembled WGS sequence"/>
</dbReference>
<evidence type="ECO:0000256" key="1">
    <source>
        <dbReference type="ARBA" id="ARBA00001974"/>
    </source>
</evidence>
<dbReference type="InterPro" id="IPR052547">
    <property type="entry name" value="Mito_Isobutyryl-CoADH"/>
</dbReference>
<dbReference type="EC" id="1.3.99.-" evidence="6"/>
<dbReference type="EMBL" id="CABVII010000004">
    <property type="protein sequence ID" value="VVO66695.1"/>
    <property type="molecule type" value="Genomic_DNA"/>
</dbReference>
<dbReference type="RefSeq" id="WP_150783406.1">
    <property type="nucleotide sequence ID" value="NZ_CABVII010000004.1"/>
</dbReference>
<dbReference type="InterPro" id="IPR046373">
    <property type="entry name" value="Acyl-CoA_Oxase/DH_mid-dom_sf"/>
</dbReference>
<dbReference type="SUPFAM" id="SSF56645">
    <property type="entry name" value="Acyl-CoA dehydrogenase NM domain-like"/>
    <property type="match status" value="1"/>
</dbReference>
<dbReference type="Gene3D" id="2.40.110.10">
    <property type="entry name" value="Butyryl-CoA Dehydrogenase, subunit A, domain 2"/>
    <property type="match status" value="1"/>
</dbReference>
<evidence type="ECO:0000259" key="5">
    <source>
        <dbReference type="Pfam" id="PF00441"/>
    </source>
</evidence>
<gene>
    <name evidence="6" type="ORF">PS862_01110</name>
</gene>
<dbReference type="Pfam" id="PF00441">
    <property type="entry name" value="Acyl-CoA_dh_1"/>
    <property type="match status" value="1"/>
</dbReference>
<dbReference type="GO" id="GO:0003995">
    <property type="term" value="F:acyl-CoA dehydrogenase activity"/>
    <property type="evidence" value="ECO:0007669"/>
    <property type="project" value="InterPro"/>
</dbReference>
<dbReference type="PANTHER" id="PTHR43831">
    <property type="entry name" value="ISOBUTYRYL-COA DEHYDROGENASE"/>
    <property type="match status" value="1"/>
</dbReference>
<dbReference type="CDD" id="cd00567">
    <property type="entry name" value="ACAD"/>
    <property type="match status" value="1"/>
</dbReference>
<dbReference type="InterPro" id="IPR036250">
    <property type="entry name" value="AcylCo_DH-like_C"/>
</dbReference>
<keyword evidence="3" id="KW-0285">Flavoprotein</keyword>
<dbReference type="GO" id="GO:0050660">
    <property type="term" value="F:flavin adenine dinucleotide binding"/>
    <property type="evidence" value="ECO:0007669"/>
    <property type="project" value="InterPro"/>
</dbReference>
<name>A0A5E7HRP6_PSEFL</name>
<dbReference type="PROSITE" id="PS00073">
    <property type="entry name" value="ACYL_COA_DH_2"/>
    <property type="match status" value="1"/>
</dbReference>
<dbReference type="InterPro" id="IPR009075">
    <property type="entry name" value="AcylCo_DH/oxidase_C"/>
</dbReference>
<reference evidence="6 7" key="1">
    <citation type="submission" date="2019-09" db="EMBL/GenBank/DDBJ databases">
        <authorList>
            <person name="Chandra G."/>
            <person name="Truman W A."/>
        </authorList>
    </citation>
    <scope>NUCLEOTIDE SEQUENCE [LARGE SCALE GENOMIC DNA]</scope>
    <source>
        <strain evidence="6">PS862</strain>
    </source>
</reference>
<dbReference type="Gene3D" id="1.10.540.10">
    <property type="entry name" value="Acyl-CoA dehydrogenase/oxidase, N-terminal domain"/>
    <property type="match status" value="1"/>
</dbReference>
<dbReference type="PANTHER" id="PTHR43831:SF1">
    <property type="entry name" value="ISOBUTYRYL-COA DEHYDROGENASE, MITOCHONDRIAL"/>
    <property type="match status" value="1"/>
</dbReference>
<dbReference type="SUPFAM" id="SSF47203">
    <property type="entry name" value="Acyl-CoA dehydrogenase C-terminal domain-like"/>
    <property type="match status" value="1"/>
</dbReference>
<keyword evidence="4" id="KW-0274">FAD</keyword>
<organism evidence="6 7">
    <name type="scientific">Pseudomonas fluorescens</name>
    <dbReference type="NCBI Taxonomy" id="294"/>
    <lineage>
        <taxon>Bacteria</taxon>
        <taxon>Pseudomonadati</taxon>
        <taxon>Pseudomonadota</taxon>
        <taxon>Gammaproteobacteria</taxon>
        <taxon>Pseudomonadales</taxon>
        <taxon>Pseudomonadaceae</taxon>
        <taxon>Pseudomonas</taxon>
    </lineage>
</organism>
<dbReference type="OrthoDB" id="7486679at2"/>
<dbReference type="InterPro" id="IPR006089">
    <property type="entry name" value="Acyl-CoA_DH_CS"/>
</dbReference>
<dbReference type="AlphaFoldDB" id="A0A5E7HRP6"/>
<evidence type="ECO:0000313" key="6">
    <source>
        <dbReference type="EMBL" id="VVO66695.1"/>
    </source>
</evidence>
<comment type="similarity">
    <text evidence="2">Belongs to the acyl-CoA dehydrogenase family.</text>
</comment>
<evidence type="ECO:0000256" key="4">
    <source>
        <dbReference type="ARBA" id="ARBA00022827"/>
    </source>
</evidence>
<dbReference type="Gene3D" id="1.20.140.10">
    <property type="entry name" value="Butyryl-CoA Dehydrogenase, subunit A, domain 3"/>
    <property type="match status" value="1"/>
</dbReference>
<feature type="domain" description="Acyl-CoA dehydrogenase/oxidase C-terminal" evidence="5">
    <location>
        <begin position="284"/>
        <end position="407"/>
    </location>
</feature>
<sequence length="426" mass="46609">MSTHQAVPLPLVGMTGFDVGLTEEEQSIQHAMHRFAREVMRPLGQEIDRLPAEQAYLPGSPFWDYHLEFQKLGFSPDAMTDLPADQAAKLEGLVVEEMAWGDAGLTVSSGAGAMPITLAKASGSQELIDLCEGKLGCWVATQPDRGSDGLTLYSEERHPGSKGNKGNLQAVFKGDEIIINGQSSAWVSNGAVAEVALMDIVADYGDGFFDEDGSTYGCNIVVPLDIKGVSRGKPLEKLGKRSLPQGEIYFDNVRIPRRFAVATRDDYELKHAYAWAQAGTAMSHIATGLSRAAFELALGYIHERKQGGALLAKHQLTQFRLGGMGTKVEAIRAMARHVAHYTKCSPRPHPYFTAAGKAFCCSELMNVVNEALQLFGGAGLTKEYPIEKLFRDARAMQIEDGENNILQMHYGYLLSQLHQQEGWGRF</sequence>
<comment type="cofactor">
    <cofactor evidence="1">
        <name>FAD</name>
        <dbReference type="ChEBI" id="CHEBI:57692"/>
    </cofactor>
</comment>
<evidence type="ECO:0000313" key="7">
    <source>
        <dbReference type="Proteomes" id="UP000385207"/>
    </source>
</evidence>
<keyword evidence="6" id="KW-0560">Oxidoreductase</keyword>
<accession>A0A5E7HRP6</accession>
<evidence type="ECO:0000256" key="3">
    <source>
        <dbReference type="ARBA" id="ARBA00022630"/>
    </source>
</evidence>